<evidence type="ECO:0000256" key="9">
    <source>
        <dbReference type="ARBA" id="ARBA00047594"/>
    </source>
</evidence>
<keyword evidence="6 10" id="KW-1133">Transmembrane helix</keyword>
<dbReference type="Pfam" id="PF01569">
    <property type="entry name" value="PAP2"/>
    <property type="match status" value="1"/>
</dbReference>
<protein>
    <recommendedName>
        <fullName evidence="2">undecaprenyl-diphosphate phosphatase</fullName>
        <ecNumber evidence="2">3.6.1.27</ecNumber>
    </recommendedName>
    <alternativeName>
        <fullName evidence="8">Undecaprenyl pyrophosphate phosphatase</fullName>
    </alternativeName>
</protein>
<dbReference type="OrthoDB" id="9780507at2"/>
<evidence type="ECO:0000256" key="10">
    <source>
        <dbReference type="SAM" id="Phobius"/>
    </source>
</evidence>
<feature type="domain" description="Phosphatidic acid phosphatase type 2/haloperoxidase" evidence="11">
    <location>
        <begin position="71"/>
        <end position="175"/>
    </location>
</feature>
<dbReference type="RefSeq" id="WP_101895320.1">
    <property type="nucleotide sequence ID" value="NZ_CP022684.1"/>
</dbReference>
<sequence>MEKSVVAAVAKMGHVDTFYCLRLNRLIRDVHLHRFFSTVSRLGDGVLWYSLMALFPLFMGAQGFVITALMILMAAWGVYLYKQIKKRSMRPRPFVSHSCIRQGARTLDQFSFPSGHTMHAVAFTILLTYAVPVLGIVLLPFAVLTGLARVVLGLHYPSDVFMGAVLGAFNAILLLGLFSAFLQ</sequence>
<reference evidence="13" key="1">
    <citation type="submission" date="2017-08" db="EMBL/GenBank/DDBJ databases">
        <title>Direct submision.</title>
        <authorList>
            <person name="Kim S.-J."/>
            <person name="Rhee S.-K."/>
        </authorList>
    </citation>
    <scope>NUCLEOTIDE SEQUENCE [LARGE SCALE GENOMIC DNA]</scope>
    <source>
        <strain evidence="13">GI5</strain>
    </source>
</reference>
<dbReference type="EC" id="3.6.1.27" evidence="2"/>
<evidence type="ECO:0000256" key="7">
    <source>
        <dbReference type="ARBA" id="ARBA00023136"/>
    </source>
</evidence>
<dbReference type="Gene3D" id="1.20.144.10">
    <property type="entry name" value="Phosphatidic acid phosphatase type 2/haloperoxidase"/>
    <property type="match status" value="1"/>
</dbReference>
<dbReference type="SMART" id="SM00014">
    <property type="entry name" value="acidPPc"/>
    <property type="match status" value="1"/>
</dbReference>
<dbReference type="Proteomes" id="UP000235116">
    <property type="component" value="Chromosome"/>
</dbReference>
<comment type="subcellular location">
    <subcellularLocation>
        <location evidence="1">Cell membrane</location>
        <topology evidence="1">Multi-pass membrane protein</topology>
    </subcellularLocation>
</comment>
<keyword evidence="4 10" id="KW-0812">Transmembrane</keyword>
<evidence type="ECO:0000256" key="5">
    <source>
        <dbReference type="ARBA" id="ARBA00022801"/>
    </source>
</evidence>
<gene>
    <name evidence="12" type="ORF">Kalk_16590</name>
</gene>
<feature type="transmembrane region" description="Helical" evidence="10">
    <location>
        <begin position="120"/>
        <end position="148"/>
    </location>
</feature>
<dbReference type="SUPFAM" id="SSF48317">
    <property type="entry name" value="Acid phosphatase/Vanadium-dependent haloperoxidase"/>
    <property type="match status" value="1"/>
</dbReference>
<comment type="catalytic activity">
    <reaction evidence="9">
        <text>di-trans,octa-cis-undecaprenyl diphosphate + H2O = di-trans,octa-cis-undecaprenyl phosphate + phosphate + H(+)</text>
        <dbReference type="Rhea" id="RHEA:28094"/>
        <dbReference type="ChEBI" id="CHEBI:15377"/>
        <dbReference type="ChEBI" id="CHEBI:15378"/>
        <dbReference type="ChEBI" id="CHEBI:43474"/>
        <dbReference type="ChEBI" id="CHEBI:58405"/>
        <dbReference type="ChEBI" id="CHEBI:60392"/>
        <dbReference type="EC" id="3.6.1.27"/>
    </reaction>
</comment>
<name>A0A2K9LR58_9GAMM</name>
<dbReference type="KEGG" id="kak:Kalk_16590"/>
<evidence type="ECO:0000256" key="8">
    <source>
        <dbReference type="ARBA" id="ARBA00032707"/>
    </source>
</evidence>
<evidence type="ECO:0000313" key="12">
    <source>
        <dbReference type="EMBL" id="AUM13945.1"/>
    </source>
</evidence>
<organism evidence="12 13">
    <name type="scientific">Ketobacter alkanivorans</name>
    <dbReference type="NCBI Taxonomy" id="1917421"/>
    <lineage>
        <taxon>Bacteria</taxon>
        <taxon>Pseudomonadati</taxon>
        <taxon>Pseudomonadota</taxon>
        <taxon>Gammaproteobacteria</taxon>
        <taxon>Pseudomonadales</taxon>
        <taxon>Ketobacteraceae</taxon>
        <taxon>Ketobacter</taxon>
    </lineage>
</organism>
<dbReference type="EMBL" id="CP022684">
    <property type="protein sequence ID" value="AUM13945.1"/>
    <property type="molecule type" value="Genomic_DNA"/>
</dbReference>
<dbReference type="AlphaFoldDB" id="A0A2K9LR58"/>
<keyword evidence="13" id="KW-1185">Reference proteome</keyword>
<dbReference type="GO" id="GO:0005886">
    <property type="term" value="C:plasma membrane"/>
    <property type="evidence" value="ECO:0007669"/>
    <property type="project" value="UniProtKB-SubCell"/>
</dbReference>
<keyword evidence="5" id="KW-0378">Hydrolase</keyword>
<dbReference type="InterPro" id="IPR000326">
    <property type="entry name" value="PAP2/HPO"/>
</dbReference>
<keyword evidence="3" id="KW-1003">Cell membrane</keyword>
<evidence type="ECO:0000256" key="3">
    <source>
        <dbReference type="ARBA" id="ARBA00022475"/>
    </source>
</evidence>
<accession>A0A2K9LR58</accession>
<evidence type="ECO:0000313" key="13">
    <source>
        <dbReference type="Proteomes" id="UP000235116"/>
    </source>
</evidence>
<feature type="transmembrane region" description="Helical" evidence="10">
    <location>
        <begin position="160"/>
        <end position="182"/>
    </location>
</feature>
<keyword evidence="7 10" id="KW-0472">Membrane</keyword>
<dbReference type="PANTHER" id="PTHR14969">
    <property type="entry name" value="SPHINGOSINE-1-PHOSPHATE PHOSPHOHYDROLASE"/>
    <property type="match status" value="1"/>
</dbReference>
<evidence type="ECO:0000256" key="2">
    <source>
        <dbReference type="ARBA" id="ARBA00012374"/>
    </source>
</evidence>
<evidence type="ECO:0000256" key="4">
    <source>
        <dbReference type="ARBA" id="ARBA00022692"/>
    </source>
</evidence>
<evidence type="ECO:0000256" key="6">
    <source>
        <dbReference type="ARBA" id="ARBA00022989"/>
    </source>
</evidence>
<evidence type="ECO:0000259" key="11">
    <source>
        <dbReference type="SMART" id="SM00014"/>
    </source>
</evidence>
<dbReference type="PANTHER" id="PTHR14969:SF62">
    <property type="entry name" value="DECAPRENYLPHOSPHORYL-5-PHOSPHORIBOSE PHOSPHATASE RV3807C-RELATED"/>
    <property type="match status" value="1"/>
</dbReference>
<dbReference type="InterPro" id="IPR036938">
    <property type="entry name" value="PAP2/HPO_sf"/>
</dbReference>
<feature type="transmembrane region" description="Helical" evidence="10">
    <location>
        <begin position="48"/>
        <end position="81"/>
    </location>
</feature>
<proteinExistence type="predicted"/>
<evidence type="ECO:0000256" key="1">
    <source>
        <dbReference type="ARBA" id="ARBA00004651"/>
    </source>
</evidence>
<dbReference type="GO" id="GO:0050380">
    <property type="term" value="F:undecaprenyl-diphosphatase activity"/>
    <property type="evidence" value="ECO:0007669"/>
    <property type="project" value="UniProtKB-EC"/>
</dbReference>